<protein>
    <submittedName>
        <fullName evidence="1">Class I SAM-dependent methyltransferase</fullName>
    </submittedName>
</protein>
<dbReference type="InterPro" id="IPR029063">
    <property type="entry name" value="SAM-dependent_MTases_sf"/>
</dbReference>
<dbReference type="Pfam" id="PF02527">
    <property type="entry name" value="GidB"/>
    <property type="match status" value="1"/>
</dbReference>
<dbReference type="EMBL" id="JACCHT010000001">
    <property type="protein sequence ID" value="NYT27715.1"/>
    <property type="molecule type" value="Genomic_DNA"/>
</dbReference>
<comment type="caution">
    <text evidence="1">The sequence shown here is derived from an EMBL/GenBank/DDBJ whole genome shotgun (WGS) entry which is preliminary data.</text>
</comment>
<evidence type="ECO:0000313" key="1">
    <source>
        <dbReference type="EMBL" id="NYT27715.1"/>
    </source>
</evidence>
<gene>
    <name evidence="1" type="ORF">H0A76_07325</name>
</gene>
<dbReference type="AlphaFoldDB" id="A0A853F7L9"/>
<proteinExistence type="predicted"/>
<evidence type="ECO:0000313" key="2">
    <source>
        <dbReference type="Proteomes" id="UP000568751"/>
    </source>
</evidence>
<accession>A0A853F7L9</accession>
<sequence length="43" mass="4592">MKYSFIDQSPLLDVGSGADLPGIVISIMRPELAVSVLDTVGMR</sequence>
<organism evidence="1 2">
    <name type="scientific">Candidatus Thiodubiliella endoseptemdiera</name>
    <dbReference type="NCBI Taxonomy" id="2738886"/>
    <lineage>
        <taxon>Bacteria</taxon>
        <taxon>Pseudomonadati</taxon>
        <taxon>Pseudomonadota</taxon>
        <taxon>Gammaproteobacteria</taxon>
        <taxon>Candidatus Pseudothioglobaceae</taxon>
        <taxon>Candidatus Thiodubiliella</taxon>
    </lineage>
</organism>
<dbReference type="GO" id="GO:0005737">
    <property type="term" value="C:cytoplasm"/>
    <property type="evidence" value="ECO:0007669"/>
    <property type="project" value="InterPro"/>
</dbReference>
<dbReference type="Gene3D" id="3.40.50.150">
    <property type="entry name" value="Vaccinia Virus protein VP39"/>
    <property type="match status" value="1"/>
</dbReference>
<dbReference type="Proteomes" id="UP000568751">
    <property type="component" value="Unassembled WGS sequence"/>
</dbReference>
<name>A0A853F7L9_9GAMM</name>
<keyword evidence="1" id="KW-0489">Methyltransferase</keyword>
<keyword evidence="1" id="KW-0808">Transferase</keyword>
<reference evidence="1 2" key="1">
    <citation type="submission" date="2020-05" db="EMBL/GenBank/DDBJ databases">
        <title>Horizontal transmission and recombination maintain forever young bacterial symbiont genomes.</title>
        <authorList>
            <person name="Russell S.L."/>
            <person name="Pepper-Tunick E."/>
            <person name="Svedberg J."/>
            <person name="Byrne A."/>
            <person name="Ruelas Castillo J."/>
            <person name="Vollmers C."/>
            <person name="Beinart R.A."/>
            <person name="Corbett-Detig R."/>
        </authorList>
    </citation>
    <scope>NUCLEOTIDE SEQUENCE [LARGE SCALE GENOMIC DNA]</scope>
    <source>
        <strain evidence="1">455</strain>
    </source>
</reference>
<dbReference type="InterPro" id="IPR003682">
    <property type="entry name" value="rRNA_ssu_MeTfrase_G"/>
</dbReference>
<dbReference type="GO" id="GO:0008649">
    <property type="term" value="F:rRNA methyltransferase activity"/>
    <property type="evidence" value="ECO:0007669"/>
    <property type="project" value="InterPro"/>
</dbReference>